<feature type="compositionally biased region" description="Polar residues" evidence="1">
    <location>
        <begin position="428"/>
        <end position="438"/>
    </location>
</feature>
<organism evidence="3 4">
    <name type="scientific">Linderina pennispora</name>
    <dbReference type="NCBI Taxonomy" id="61395"/>
    <lineage>
        <taxon>Eukaryota</taxon>
        <taxon>Fungi</taxon>
        <taxon>Fungi incertae sedis</taxon>
        <taxon>Zoopagomycota</taxon>
        <taxon>Kickxellomycotina</taxon>
        <taxon>Kickxellomycetes</taxon>
        <taxon>Kickxellales</taxon>
        <taxon>Kickxellaceae</taxon>
        <taxon>Linderina</taxon>
    </lineage>
</organism>
<feature type="compositionally biased region" description="Polar residues" evidence="1">
    <location>
        <begin position="747"/>
        <end position="760"/>
    </location>
</feature>
<reference evidence="3 4" key="1">
    <citation type="submission" date="2016-07" db="EMBL/GenBank/DDBJ databases">
        <title>Pervasive Adenine N6-methylation of Active Genes in Fungi.</title>
        <authorList>
            <consortium name="DOE Joint Genome Institute"/>
            <person name="Mondo S.J."/>
            <person name="Dannebaum R.O."/>
            <person name="Kuo R.C."/>
            <person name="Labutti K."/>
            <person name="Haridas S."/>
            <person name="Kuo A."/>
            <person name="Salamov A."/>
            <person name="Ahrendt S.R."/>
            <person name="Lipzen A."/>
            <person name="Sullivan W."/>
            <person name="Andreopoulos W.B."/>
            <person name="Clum A."/>
            <person name="Lindquist E."/>
            <person name="Daum C."/>
            <person name="Ramamoorthy G.K."/>
            <person name="Gryganskyi A."/>
            <person name="Culley D."/>
            <person name="Magnuson J.K."/>
            <person name="James T.Y."/>
            <person name="O'Malley M.A."/>
            <person name="Stajich J.E."/>
            <person name="Spatafora J.W."/>
            <person name="Visel A."/>
            <person name="Grigoriev I.V."/>
        </authorList>
    </citation>
    <scope>NUCLEOTIDE SEQUENCE [LARGE SCALE GENOMIC DNA]</scope>
    <source>
        <strain evidence="3 4">ATCC 12442</strain>
    </source>
</reference>
<feature type="compositionally biased region" description="Polar residues" evidence="1">
    <location>
        <begin position="176"/>
        <end position="197"/>
    </location>
</feature>
<accession>A0A1Y1WCI6</accession>
<dbReference type="Pfam" id="PF04212">
    <property type="entry name" value="MIT"/>
    <property type="match status" value="1"/>
</dbReference>
<dbReference type="Proteomes" id="UP000193922">
    <property type="component" value="Unassembled WGS sequence"/>
</dbReference>
<dbReference type="Gene3D" id="1.20.58.80">
    <property type="entry name" value="Phosphotransferase system, lactose/cellobiose-type IIA subunit"/>
    <property type="match status" value="1"/>
</dbReference>
<feature type="compositionally biased region" description="Polar residues" evidence="1">
    <location>
        <begin position="506"/>
        <end position="533"/>
    </location>
</feature>
<feature type="region of interest" description="Disordered" evidence="1">
    <location>
        <begin position="269"/>
        <end position="562"/>
    </location>
</feature>
<protein>
    <recommendedName>
        <fullName evidence="2">MIT domain-containing protein</fullName>
    </recommendedName>
</protein>
<feature type="compositionally biased region" description="Polar residues" evidence="1">
    <location>
        <begin position="467"/>
        <end position="482"/>
    </location>
</feature>
<dbReference type="OrthoDB" id="2245455at2759"/>
<feature type="compositionally biased region" description="Low complexity" evidence="1">
    <location>
        <begin position="270"/>
        <end position="296"/>
    </location>
</feature>
<dbReference type="RefSeq" id="XP_040744443.1">
    <property type="nucleotide sequence ID" value="XM_040889734.1"/>
</dbReference>
<dbReference type="SUPFAM" id="SSF116846">
    <property type="entry name" value="MIT domain"/>
    <property type="match status" value="1"/>
</dbReference>
<dbReference type="InterPro" id="IPR007330">
    <property type="entry name" value="MIT_dom"/>
</dbReference>
<feature type="compositionally biased region" description="Polar residues" evidence="1">
    <location>
        <begin position="729"/>
        <end position="739"/>
    </location>
</feature>
<dbReference type="PANTHER" id="PTHR37327:SF1">
    <property type="entry name" value="MICROTUBULE INTERACTING AND TRANSPORT DOMAIN-CONTAINING PROTEIN"/>
    <property type="match status" value="1"/>
</dbReference>
<feature type="region of interest" description="Disordered" evidence="1">
    <location>
        <begin position="172"/>
        <end position="254"/>
    </location>
</feature>
<dbReference type="PANTHER" id="PTHR37327">
    <property type="entry name" value="CHROMOSOME 1, WHOLE GENOME SHOTGUN SEQUENCE"/>
    <property type="match status" value="1"/>
</dbReference>
<evidence type="ECO:0000256" key="1">
    <source>
        <dbReference type="SAM" id="MobiDB-lite"/>
    </source>
</evidence>
<dbReference type="AlphaFoldDB" id="A0A1Y1WCI6"/>
<gene>
    <name evidence="3" type="ORF">DL89DRAFT_283396</name>
</gene>
<proteinExistence type="predicted"/>
<feature type="compositionally biased region" description="Basic and acidic residues" evidence="1">
    <location>
        <begin position="378"/>
        <end position="390"/>
    </location>
</feature>
<evidence type="ECO:0000259" key="2">
    <source>
        <dbReference type="Pfam" id="PF04212"/>
    </source>
</evidence>
<keyword evidence="4" id="KW-1185">Reference proteome</keyword>
<dbReference type="InterPro" id="IPR036181">
    <property type="entry name" value="MIT_dom_sf"/>
</dbReference>
<dbReference type="GeneID" id="63806382"/>
<evidence type="ECO:0000313" key="4">
    <source>
        <dbReference type="Proteomes" id="UP000193922"/>
    </source>
</evidence>
<evidence type="ECO:0000313" key="3">
    <source>
        <dbReference type="EMBL" id="ORX70864.1"/>
    </source>
</evidence>
<feature type="domain" description="MIT" evidence="2">
    <location>
        <begin position="68"/>
        <end position="129"/>
    </location>
</feature>
<feature type="compositionally biased region" description="Polar residues" evidence="1">
    <location>
        <begin position="362"/>
        <end position="373"/>
    </location>
</feature>
<comment type="caution">
    <text evidence="3">The sequence shown here is derived from an EMBL/GenBank/DDBJ whole genome shotgun (WGS) entry which is preliminary data.</text>
</comment>
<sequence>MTTRARPSTAGASLWISIRARERPGASARLDLRQRDQRLDAPETAVSIRPGGNSGGNNTRSFRFLLTLALRKAQTAVTLDNGGHVEEAIRTYREAISMLGLVLSRTNEEDGRQRLLHFRQTYLDRVTVLSSLRPSANDAQVHQHGDPSGLELNVAPLPPSAGATYATSGFRWRINPSGNQGSINKCDKPTTTTNNNKELPEAAAGDNPSAQTVDRHVHSINQDTGDEHLPPPPPTPAKDPLPLNLKHSQHSQQSIGGLAVLAGKRPSQSGLPLLPAGGDGASRSRSDSVSSMASARQTRSILKKTEDGAAGSQPDEQTGPKTVGSDRPLKAKRSTSIASDAVDESAAVTGRDRSTSIKEAVVSSTINEASENAASGVDEQRQDRDKESGKVSRRQSIKNQRSLPAMFGLVRSKSDDKPLPPVPPLPSNEYQSQHQPNAPNLGRRFLSAFRSNSGSDISGAAAGSDTPFDTNQSSDGRPSTSGEPAGGEVVSPTQSEQTVEPRRSHSSSMVRQLAPSSTTLNQSEFSPETQPRSTELEPPVAAPIKSPIRGLTKEQKRQSGAAHKLAGLFKRKQSIPDIPAAAQAIKSPVEALKSPNMPASASSSHTLVRDRRLSSSASTPNLAELAAVGQDQQAMAVYAATERGDLPPMPAPPAAYPGLSTTNYGQPILGACTDDERDDAGSPRITPANAISHLSTIPEQQVEQQQQKVRHLLRISTRSHGDYGPDTVAQRSDSISSDTHPMIPGRKSSTSVGTGSQSISRGGVPLSAGINASSTLTASPSSLARCTLFDVEEDQRQEMFDPSFGTFQTDIGPPPPKSSPLSSFWFINTLHRSMVSTGAHLTPNMYIPRRLWYQSGIRIVAIETKLSVVTQLTQIFSSISPLLNLPDLDSLFDALAATITAVPTSNAER</sequence>
<feature type="region of interest" description="Disordered" evidence="1">
    <location>
        <begin position="718"/>
        <end position="761"/>
    </location>
</feature>
<dbReference type="EMBL" id="MCFD01000005">
    <property type="protein sequence ID" value="ORX70864.1"/>
    <property type="molecule type" value="Genomic_DNA"/>
</dbReference>
<feature type="compositionally biased region" description="Low complexity" evidence="1">
    <location>
        <begin position="451"/>
        <end position="464"/>
    </location>
</feature>
<feature type="compositionally biased region" description="Pro residues" evidence="1">
    <location>
        <begin position="230"/>
        <end position="239"/>
    </location>
</feature>
<name>A0A1Y1WCI6_9FUNG</name>